<dbReference type="InterPro" id="IPR041491">
    <property type="entry name" value="TRPM_SLOG"/>
</dbReference>
<evidence type="ECO:0000256" key="7">
    <source>
        <dbReference type="ARBA" id="ARBA00023065"/>
    </source>
</evidence>
<evidence type="ECO:0000256" key="15">
    <source>
        <dbReference type="ARBA" id="ARBA00023303"/>
    </source>
</evidence>
<evidence type="ECO:0000256" key="8">
    <source>
        <dbReference type="ARBA" id="ARBA00023136"/>
    </source>
</evidence>
<evidence type="ECO:0000256" key="12">
    <source>
        <dbReference type="ARBA" id="ARBA00023180"/>
    </source>
</evidence>
<keyword evidence="25" id="KW-1185">Reference proteome</keyword>
<dbReference type="Pfam" id="PF25508">
    <property type="entry name" value="TRPM2"/>
    <property type="match status" value="1"/>
</dbReference>
<evidence type="ECO:0000256" key="2">
    <source>
        <dbReference type="ARBA" id="ARBA00022448"/>
    </source>
</evidence>
<keyword evidence="14" id="KW-0449">Lipoprotein</keyword>
<evidence type="ECO:0000256" key="1">
    <source>
        <dbReference type="ARBA" id="ARBA00004651"/>
    </source>
</evidence>
<feature type="transmembrane region" description="Helical" evidence="22">
    <location>
        <begin position="1412"/>
        <end position="1437"/>
    </location>
</feature>
<dbReference type="SUPFAM" id="SSF81321">
    <property type="entry name" value="Family A G protein-coupled receptor-like"/>
    <property type="match status" value="1"/>
</dbReference>
<dbReference type="GO" id="GO:0005262">
    <property type="term" value="F:calcium channel activity"/>
    <property type="evidence" value="ECO:0007669"/>
    <property type="project" value="TreeGrafter"/>
</dbReference>
<keyword evidence="8 22" id="KW-0472">Membrane</keyword>
<dbReference type="PRINTS" id="PR00237">
    <property type="entry name" value="GPCRRHODOPSN"/>
</dbReference>
<keyword evidence="9" id="KW-0564">Palmitate</keyword>
<dbReference type="GO" id="GO:0005886">
    <property type="term" value="C:plasma membrane"/>
    <property type="evidence" value="ECO:0007669"/>
    <property type="project" value="UniProtKB-SubCell"/>
</dbReference>
<evidence type="ECO:0000256" key="22">
    <source>
        <dbReference type="SAM" id="Phobius"/>
    </source>
</evidence>
<dbReference type="GO" id="GO:0004966">
    <property type="term" value="F:galanin receptor activity"/>
    <property type="evidence" value="ECO:0007669"/>
    <property type="project" value="InterPro"/>
</dbReference>
<dbReference type="PRINTS" id="PR00663">
    <property type="entry name" value="GALANINR"/>
</dbReference>
<dbReference type="GO" id="GO:0007204">
    <property type="term" value="P:positive regulation of cytosolic calcium ion concentration"/>
    <property type="evidence" value="ECO:0007669"/>
    <property type="project" value="InterPro"/>
</dbReference>
<feature type="transmembrane region" description="Helical" evidence="22">
    <location>
        <begin position="123"/>
        <end position="144"/>
    </location>
</feature>
<keyword evidence="12" id="KW-0325">Glycoprotein</keyword>
<feature type="region of interest" description="Disordered" evidence="21">
    <location>
        <begin position="1807"/>
        <end position="1835"/>
    </location>
</feature>
<evidence type="ECO:0000256" key="9">
    <source>
        <dbReference type="ARBA" id="ARBA00023139"/>
    </source>
</evidence>
<dbReference type="InterPro" id="IPR037162">
    <property type="entry name" value="TRPM_tetra_sf"/>
</dbReference>
<dbReference type="PANTHER" id="PTHR13800:SF13">
    <property type="entry name" value="TRANSIENT RECEPTOR POTENTIAL CATION CHANNEL SUBFAMILY M MEMBER 1"/>
    <property type="match status" value="1"/>
</dbReference>
<comment type="similarity">
    <text evidence="20">Belongs to the G-protein coupled receptor 1 family.</text>
</comment>
<dbReference type="Gene3D" id="1.20.1070.10">
    <property type="entry name" value="Rhodopsin 7-helix transmembrane proteins"/>
    <property type="match status" value="1"/>
</dbReference>
<evidence type="ECO:0000256" key="16">
    <source>
        <dbReference type="ARBA" id="ARBA00034269"/>
    </source>
</evidence>
<feature type="transmembrane region" description="Helical" evidence="22">
    <location>
        <begin position="1183"/>
        <end position="1205"/>
    </location>
</feature>
<keyword evidence="3" id="KW-1003">Cell membrane</keyword>
<protein>
    <recommendedName>
        <fullName evidence="19">Galanin receptor type 1</fullName>
    </recommendedName>
</protein>
<dbReference type="InterPro" id="IPR050927">
    <property type="entry name" value="TRPM"/>
</dbReference>
<keyword evidence="6 20" id="KW-0297">G-protein coupled receptor</keyword>
<dbReference type="PANTHER" id="PTHR13800">
    <property type="entry name" value="TRANSIENT RECEPTOR POTENTIAL CATION CHANNEL, SUBFAMILY M, MEMBER 6"/>
    <property type="match status" value="1"/>
</dbReference>
<dbReference type="InterPro" id="IPR057366">
    <property type="entry name" value="TRPM-like"/>
</dbReference>
<evidence type="ECO:0000256" key="13">
    <source>
        <dbReference type="ARBA" id="ARBA00023224"/>
    </source>
</evidence>
<keyword evidence="13 20" id="KW-0807">Transducer</keyword>
<organism evidence="24 25">
    <name type="scientific">Channa argus</name>
    <name type="common">Northern snakehead</name>
    <name type="synonym">Ophicephalus argus</name>
    <dbReference type="NCBI Taxonomy" id="215402"/>
    <lineage>
        <taxon>Eukaryota</taxon>
        <taxon>Metazoa</taxon>
        <taxon>Chordata</taxon>
        <taxon>Craniata</taxon>
        <taxon>Vertebrata</taxon>
        <taxon>Euteleostomi</taxon>
        <taxon>Actinopterygii</taxon>
        <taxon>Neopterygii</taxon>
        <taxon>Teleostei</taxon>
        <taxon>Neoteleostei</taxon>
        <taxon>Acanthomorphata</taxon>
        <taxon>Anabantaria</taxon>
        <taxon>Anabantiformes</taxon>
        <taxon>Channoidei</taxon>
        <taxon>Channidae</taxon>
        <taxon>Channa</taxon>
    </lineage>
</organism>
<sequence length="1860" mass="210478">MLLGRNDSSGWAGLLDINRSELAEAGGSGPEAVVVPAVFGLIFLLGVVGNSLVMVVIGKVRYRVGGGGGGAAGGGGKRSGSTTNIFILNLSVADLSFLLFCVPFQATIYSLPEWVFGAFLCRFGHYFSTVSMLVSIFTLVAMSVDRYIAVVRSKKSPCVRSRRNALTGVCVIWTLSLVCSVPVAQHQVLTNHPNAPNSTFCWENWSGASKCTYKVTILLIGYLLPLLLISCCYTKVLFHLHKKMKNMSKKSERSKRKTAQTVLLVVTAFTICWMPHHIIAMWVEFGTFPLNDATFAFRIVSHCLSYGNSCINPILYAFLSENFRKACQQVFTCSFLYPPPPKSKCTGLQSQSVNWLEGECHKCMNAAPWENRSEGQKRRQYDEGGEKLKLITMDSSGRRGTNGSVKRSSIKRSASSVSQKFTNIKGLKTLVLTTGLSSDSESLDRENFPEERLYPDYFYQRPEQYIRVSYDSKPDSLLHLMVKDWQLELPTLLISVHGGLQNFDLPPKLKQVFGKGLIKAAVTTGAWIFTGGVSTGVIRHVGDALKDHSSKSRGKVCAIGIAPWGIIENKEDLIGRDVTRSYQIMSNPLSKLSLLNSSHSHFILADNGTTGKYGAEVRLRRQLEKHIALQKINTRLGQGVPVVCLILEGGPNVISIVMESLKEEPPVPVVVCDGSGRASDILSFAHRYCEEDGSVNENIRDQLLVTIQKTFNYSRSHAQQLFLMVMECMKKKALITVFRLGSEGQQDIEMSILTALLKGTNASASDQLSLALAWNRVDIAHSQIFVYGQHWPPVSALPADRPKSPAAQHSAAGKGKARGKKGKGGKTKLELPEETDPRKLELLSWVNSLEQAMMDALVLDRVNFVKLLIENGVNIHHFLTIPRLEELYNTKLGPANTLHFMVRDVKKGNLPPDYQITLIDIGLVVEFLMGGAYRCKYTRKSFRTLYNNLYGLKRPKALKLLGMEDEEPHTKGKGKRVKKKEEEVDIDVDDPEVRRFRYPFHELMVWAVLMKRQKMALFLWQRGEEAMAKALVACKLYKAMAHESSQNELVDDIYQDLENNSKEFGQLAYELLDQSYKHDEQVAMKLLTYELENWSNSTCLKLAVAAKHRDFIAHTCSQMLLTDMWMGCLRMGKSNSLKVILGIILPPAILLLDFRLRDEASHQSCKENNESKTKDEDKSGKQLVTFCLSNCKILYLVYLMLYNYIILVKMERWPSLQEWIVISYIITLGVEKVRQCLDQDLPLCFCQILMSEPGKLKQKIIVWLEDYWNITDVAAISVFLFGLLLRLENEPYMGYGRVIYCVDIIFWYIRVLDIFGVNKYLGPYVMMIGKMMIDMLYFVVIMLVVLMSFGVARQAILHPDEEPTWRLARNIFYMPYWMIYGEVFADSIDPPCGDNMYDEDGKKLPPCIPGAWLTPAIMACYLLVANILLVNLLIAVFNNTFFEVKSISNQVWKFQRYQLIMTFHDRPILPPPLIIFPHIYIILKRLCCYCRRRQEGEQDERERGLQLVLSPDELKNLHEFEEQCVEEYFREKNDEQQSSNNERIRVTAQRVENMSMRLEEVNEREHSMKASLQTVDLRLAQLEEYSTRMMNALEKLAGVDRAELVRTYSRGSSVCESAALMRRSSINSAEGYSVYQYRIDHEDRNSVSGDTEGIYRRVQLSPEKQGGNTTGRITHMTQHVTSLQQGQEQNFPFTCETMLSHSFIFRVSEIGSTLELRGLKDTTPSLSNVDILISPCDPYLRPSHPLRPLPQADQMDADLVEAGENQVELSKVTQEQGSGTAESNQIIDKWVEASEPPLVGEDRMYPTLRSKSVNTNPRKMRTKQSKECPPRLSGSVRDLVSAFSRELGEDMDQDVQSYDY</sequence>
<dbReference type="PROSITE" id="PS50262">
    <property type="entry name" value="G_PROTEIN_RECEP_F1_2"/>
    <property type="match status" value="1"/>
</dbReference>
<evidence type="ECO:0000256" key="10">
    <source>
        <dbReference type="ARBA" id="ARBA00023157"/>
    </source>
</evidence>
<dbReference type="Pfam" id="PF00520">
    <property type="entry name" value="Ion_trans"/>
    <property type="match status" value="1"/>
</dbReference>
<dbReference type="Pfam" id="PF00001">
    <property type="entry name" value="7tm_1"/>
    <property type="match status" value="1"/>
</dbReference>
<dbReference type="Proteomes" id="UP000503349">
    <property type="component" value="Chromosome 2"/>
</dbReference>
<dbReference type="InterPro" id="IPR017452">
    <property type="entry name" value="GPCR_Rhodpsn_7TM"/>
</dbReference>
<dbReference type="FunFam" id="1.20.1070.10:FF:000135">
    <property type="entry name" value="galanin receptor type 1"/>
    <property type="match status" value="1"/>
</dbReference>
<name>A0A6G1P7W9_CHAAH</name>
<evidence type="ECO:0000256" key="20">
    <source>
        <dbReference type="RuleBase" id="RU000688"/>
    </source>
</evidence>
<comment type="function">
    <text evidence="17">Receptor for the hormone galanin. The activity of this receptor is mediated by G proteins that inhibit adenylate cyclase activity.</text>
</comment>
<evidence type="ECO:0000256" key="17">
    <source>
        <dbReference type="ARBA" id="ARBA00053116"/>
    </source>
</evidence>
<dbReference type="PROSITE" id="PS00237">
    <property type="entry name" value="G_PROTEIN_RECEP_F1_1"/>
    <property type="match status" value="1"/>
</dbReference>
<keyword evidence="11 20" id="KW-0675">Receptor</keyword>
<dbReference type="InterPro" id="IPR003906">
    <property type="entry name" value="GAL1_rcpt"/>
</dbReference>
<evidence type="ECO:0000256" key="4">
    <source>
        <dbReference type="ARBA" id="ARBA00022692"/>
    </source>
</evidence>
<evidence type="ECO:0000256" key="5">
    <source>
        <dbReference type="ARBA" id="ARBA00022989"/>
    </source>
</evidence>
<feature type="transmembrane region" description="Helical" evidence="22">
    <location>
        <begin position="33"/>
        <end position="57"/>
    </location>
</feature>
<keyword evidence="10" id="KW-1015">Disulfide bond</keyword>
<feature type="transmembrane region" description="Helical" evidence="22">
    <location>
        <begin position="1297"/>
        <end position="1315"/>
    </location>
</feature>
<evidence type="ECO:0000256" key="14">
    <source>
        <dbReference type="ARBA" id="ARBA00023288"/>
    </source>
</evidence>
<feature type="region of interest" description="Disordered" evidence="21">
    <location>
        <begin position="797"/>
        <end position="833"/>
    </location>
</feature>
<dbReference type="EMBL" id="CM015713">
    <property type="protein sequence ID" value="KAF3686136.1"/>
    <property type="molecule type" value="Genomic_DNA"/>
</dbReference>
<dbReference type="InterPro" id="IPR000276">
    <property type="entry name" value="GPCR_Rhodpsn"/>
</dbReference>
<feature type="transmembrane region" description="Helical" evidence="22">
    <location>
        <begin position="261"/>
        <end position="283"/>
    </location>
</feature>
<evidence type="ECO:0000256" key="18">
    <source>
        <dbReference type="ARBA" id="ARBA00063558"/>
    </source>
</evidence>
<feature type="compositionally biased region" description="Basic residues" evidence="21">
    <location>
        <begin position="815"/>
        <end position="826"/>
    </location>
</feature>
<gene>
    <name evidence="24" type="ORF">EXN66_Car001808</name>
</gene>
<feature type="domain" description="G-protein coupled receptors family 1 profile" evidence="23">
    <location>
        <begin position="49"/>
        <end position="316"/>
    </location>
</feature>
<comment type="subcellular location">
    <subcellularLocation>
        <location evidence="1">Cell membrane</location>
        <topology evidence="1">Multi-pass membrane protein</topology>
    </subcellularLocation>
</comment>
<keyword evidence="2" id="KW-0813">Transport</keyword>
<feature type="transmembrane region" description="Helical" evidence="22">
    <location>
        <begin position="165"/>
        <end position="184"/>
    </location>
</feature>
<feature type="transmembrane region" description="Helical" evidence="22">
    <location>
        <begin position="1267"/>
        <end position="1285"/>
    </location>
</feature>
<dbReference type="Pfam" id="PF16519">
    <property type="entry name" value="TRPM_tetra"/>
    <property type="match status" value="1"/>
</dbReference>
<keyword evidence="7" id="KW-0406">Ion transport</keyword>
<keyword evidence="15" id="KW-0407">Ion channel</keyword>
<evidence type="ECO:0000256" key="11">
    <source>
        <dbReference type="ARBA" id="ARBA00023170"/>
    </source>
</evidence>
<evidence type="ECO:0000259" key="23">
    <source>
        <dbReference type="PROSITE" id="PS50262"/>
    </source>
</evidence>
<evidence type="ECO:0000256" key="6">
    <source>
        <dbReference type="ARBA" id="ARBA00023040"/>
    </source>
</evidence>
<reference evidence="25" key="2">
    <citation type="submission" date="2019-02" db="EMBL/GenBank/DDBJ databases">
        <title>Opniocepnalus argus Var Kimnra genome.</title>
        <authorList>
            <person name="Zhou C."/>
            <person name="Xiao S."/>
        </authorList>
    </citation>
    <scope>NUCLEOTIDE SEQUENCE [LARGE SCALE GENOMIC DNA]</scope>
</reference>
<evidence type="ECO:0000256" key="21">
    <source>
        <dbReference type="SAM" id="MobiDB-lite"/>
    </source>
</evidence>
<comment type="catalytic activity">
    <reaction evidence="16">
        <text>Mg(2+)(in) = Mg(2+)(out)</text>
        <dbReference type="Rhea" id="RHEA:29827"/>
        <dbReference type="ChEBI" id="CHEBI:18420"/>
    </reaction>
</comment>
<feature type="transmembrane region" description="Helical" evidence="22">
    <location>
        <begin position="215"/>
        <end position="240"/>
    </location>
</feature>
<evidence type="ECO:0000256" key="19">
    <source>
        <dbReference type="ARBA" id="ARBA00074701"/>
    </source>
</evidence>
<dbReference type="Gene3D" id="1.20.5.1010">
    <property type="entry name" value="TRPM, tetramerisation domain"/>
    <property type="match status" value="1"/>
</dbReference>
<feature type="transmembrane region" description="Helical" evidence="22">
    <location>
        <begin position="86"/>
        <end position="111"/>
    </location>
</feature>
<accession>A0A6G1P7W9</accession>
<dbReference type="CDD" id="cd15098">
    <property type="entry name" value="7tmA_Gal1_R"/>
    <property type="match status" value="1"/>
</dbReference>
<dbReference type="InterPro" id="IPR032415">
    <property type="entry name" value="TRPM_tetra"/>
</dbReference>
<keyword evidence="5 22" id="KW-1133">Transmembrane helix</keyword>
<feature type="transmembrane region" description="Helical" evidence="22">
    <location>
        <begin position="1336"/>
        <end position="1356"/>
    </location>
</feature>
<reference evidence="24 25" key="1">
    <citation type="submission" date="2019-02" db="EMBL/GenBank/DDBJ databases">
        <title>Opniocepnalus argus genome.</title>
        <authorList>
            <person name="Zhou C."/>
            <person name="Xiao S."/>
        </authorList>
    </citation>
    <scope>NUCLEOTIDE SEQUENCE [LARGE SCALE GENOMIC DNA]</scope>
    <source>
        <strain evidence="24">OARG1902GOOAL</strain>
        <tissue evidence="24">Muscle</tissue>
    </source>
</reference>
<dbReference type="GO" id="GO:0051262">
    <property type="term" value="P:protein tetramerization"/>
    <property type="evidence" value="ECO:0007669"/>
    <property type="project" value="InterPro"/>
</dbReference>
<evidence type="ECO:0000313" key="25">
    <source>
        <dbReference type="Proteomes" id="UP000503349"/>
    </source>
</evidence>
<evidence type="ECO:0000256" key="3">
    <source>
        <dbReference type="ARBA" id="ARBA00022475"/>
    </source>
</evidence>
<feature type="transmembrane region" description="Helical" evidence="22">
    <location>
        <begin position="1136"/>
        <end position="1154"/>
    </location>
</feature>
<dbReference type="Pfam" id="PF18139">
    <property type="entry name" value="LSDAT_euk"/>
    <property type="match status" value="1"/>
</dbReference>
<dbReference type="InterPro" id="IPR005821">
    <property type="entry name" value="Ion_trans_dom"/>
</dbReference>
<dbReference type="PRINTS" id="PR01418">
    <property type="entry name" value="GALANIN1R"/>
</dbReference>
<proteinExistence type="inferred from homology"/>
<keyword evidence="4 20" id="KW-0812">Transmembrane</keyword>
<dbReference type="InterPro" id="IPR000405">
    <property type="entry name" value="Galanin_rcpt"/>
</dbReference>
<comment type="subunit">
    <text evidence="18">Interacts with GRP39 AND HTR1A.</text>
</comment>
<evidence type="ECO:0000313" key="24">
    <source>
        <dbReference type="EMBL" id="KAF3686136.1"/>
    </source>
</evidence>